<proteinExistence type="predicted"/>
<dbReference type="PANTHER" id="PTHR42742">
    <property type="entry name" value="TRANSCRIPTIONAL REPRESSOR MPRA"/>
    <property type="match status" value="1"/>
</dbReference>
<dbReference type="InterPro" id="IPR011051">
    <property type="entry name" value="RmlC_Cupin_sf"/>
</dbReference>
<keyword evidence="10" id="KW-1185">Reference proteome</keyword>
<evidence type="ECO:0000256" key="2">
    <source>
        <dbReference type="ARBA" id="ARBA00022833"/>
    </source>
</evidence>
<reference evidence="9 10" key="1">
    <citation type="submission" date="2020-08" db="EMBL/GenBank/DDBJ databases">
        <title>Genomic Encyclopedia of Type Strains, Phase IV (KMG-IV): sequencing the most valuable type-strain genomes for metagenomic binning, comparative biology and taxonomic classification.</title>
        <authorList>
            <person name="Goeker M."/>
        </authorList>
    </citation>
    <scope>NUCLEOTIDE SEQUENCE [LARGE SCALE GENOMIC DNA]</scope>
    <source>
        <strain evidence="9 10">DSM 27471</strain>
    </source>
</reference>
<evidence type="ECO:0000259" key="8">
    <source>
        <dbReference type="Pfam" id="PF21621"/>
    </source>
</evidence>
<dbReference type="InterPro" id="IPR051804">
    <property type="entry name" value="Carb_Metab_Reg_Kinase/Isom"/>
</dbReference>
<dbReference type="InterPro" id="IPR014710">
    <property type="entry name" value="RmlC-like_jellyroll"/>
</dbReference>
<evidence type="ECO:0000256" key="1">
    <source>
        <dbReference type="ARBA" id="ARBA00022723"/>
    </source>
</evidence>
<evidence type="ECO:0000313" key="10">
    <source>
        <dbReference type="Proteomes" id="UP000544222"/>
    </source>
</evidence>
<keyword evidence="2 5" id="KW-0862">Zinc</keyword>
<comment type="caution">
    <text evidence="9">The sequence shown here is derived from an EMBL/GenBank/DDBJ whole genome shotgun (WGS) entry which is preliminary data.</text>
</comment>
<dbReference type="InterPro" id="IPR049071">
    <property type="entry name" value="MPI_cupin_dom"/>
</dbReference>
<name>A0A7W5DPK7_9PORP</name>
<feature type="domain" description="Mannose-6-phosphate isomerase cupin" evidence="8">
    <location>
        <begin position="234"/>
        <end position="299"/>
    </location>
</feature>
<keyword evidence="9" id="KW-0413">Isomerase</keyword>
<evidence type="ECO:0000256" key="5">
    <source>
        <dbReference type="PIRSR" id="PIRSR036894-1"/>
    </source>
</evidence>
<feature type="binding site" evidence="5">
    <location>
        <position position="108"/>
    </location>
    <ligand>
        <name>Zn(2+)</name>
        <dbReference type="ChEBI" id="CHEBI:29105"/>
    </ligand>
</feature>
<dbReference type="GO" id="GO:0008270">
    <property type="term" value="F:zinc ion binding"/>
    <property type="evidence" value="ECO:0007669"/>
    <property type="project" value="InterPro"/>
</dbReference>
<dbReference type="PANTHER" id="PTHR42742:SF3">
    <property type="entry name" value="FRUCTOKINASE"/>
    <property type="match status" value="1"/>
</dbReference>
<feature type="active site" evidence="6">
    <location>
        <position position="186"/>
    </location>
</feature>
<comment type="cofactor">
    <cofactor evidence="5">
        <name>Zn(2+)</name>
        <dbReference type="ChEBI" id="CHEBI:29105"/>
    </cofactor>
    <text evidence="5">Binds 1 zinc ion per subunit.</text>
</comment>
<dbReference type="PIRSF" id="PIRSF036894">
    <property type="entry name" value="PMI_Firm_short"/>
    <property type="match status" value="1"/>
</dbReference>
<dbReference type="CDD" id="cd07010">
    <property type="entry name" value="cupin_PMI_type_I_N_bac"/>
    <property type="match status" value="1"/>
</dbReference>
<protein>
    <recommendedName>
        <fullName evidence="3">Phosphohexomutase</fullName>
    </recommendedName>
    <alternativeName>
        <fullName evidence="4">Phosphomannose isomerase</fullName>
    </alternativeName>
</protein>
<dbReference type="Pfam" id="PF20511">
    <property type="entry name" value="PMI_typeI_cat"/>
    <property type="match status" value="1"/>
</dbReference>
<evidence type="ECO:0000256" key="6">
    <source>
        <dbReference type="PIRSR" id="PIRSR036894-2"/>
    </source>
</evidence>
<evidence type="ECO:0000256" key="4">
    <source>
        <dbReference type="ARBA" id="ARBA00030762"/>
    </source>
</evidence>
<dbReference type="Gene3D" id="2.60.120.10">
    <property type="entry name" value="Jelly Rolls"/>
    <property type="match status" value="2"/>
</dbReference>
<evidence type="ECO:0000259" key="7">
    <source>
        <dbReference type="Pfam" id="PF20511"/>
    </source>
</evidence>
<dbReference type="AlphaFoldDB" id="A0A7W5DPK7"/>
<evidence type="ECO:0000256" key="3">
    <source>
        <dbReference type="ARBA" id="ARBA00029741"/>
    </source>
</evidence>
<gene>
    <name evidence="9" type="ORF">FHX64_000893</name>
</gene>
<dbReference type="GO" id="GO:0005975">
    <property type="term" value="P:carbohydrate metabolic process"/>
    <property type="evidence" value="ECO:0007669"/>
    <property type="project" value="InterPro"/>
</dbReference>
<organism evidence="9 10">
    <name type="scientific">Microbacter margulisiae</name>
    <dbReference type="NCBI Taxonomy" id="1350067"/>
    <lineage>
        <taxon>Bacteria</taxon>
        <taxon>Pseudomonadati</taxon>
        <taxon>Bacteroidota</taxon>
        <taxon>Bacteroidia</taxon>
        <taxon>Bacteroidales</taxon>
        <taxon>Porphyromonadaceae</taxon>
        <taxon>Microbacter</taxon>
    </lineage>
</organism>
<feature type="domain" description="Phosphomannose isomerase type I catalytic" evidence="7">
    <location>
        <begin position="14"/>
        <end position="102"/>
    </location>
</feature>
<sequence>MSRIWGGQRLRELGKPVAGNECIGESWELSGVEGNESVISEGFLADNSLSEVIEVYMDEMVGKKVFDQFGTQFPLLIKFIDANDDLSIQVHPDDALAQERHNSFGKTEMWYVLDGKPDAELISGFMPNMDKAIYLNHLQNGTLDSIMEHFPVAKGDVFFIPAGRVHAIGKGCFIAEIQQTSDITYRLFDYNRKDDQGHQRELHTELALDAIDFQYISDAKQHPAVTPDVPCELASCNYFTTNLVKLTHALSRDYYLLDSFVIYLCIEGSFVIEYSGGKTTVMKGETVLLPALLSEVTLHPMPQAELLEIYIQ</sequence>
<dbReference type="GO" id="GO:0004476">
    <property type="term" value="F:mannose-6-phosphate isomerase activity"/>
    <property type="evidence" value="ECO:0007669"/>
    <property type="project" value="InterPro"/>
</dbReference>
<dbReference type="SUPFAM" id="SSF51182">
    <property type="entry name" value="RmlC-like cupins"/>
    <property type="match status" value="1"/>
</dbReference>
<dbReference type="RefSeq" id="WP_246392294.1">
    <property type="nucleotide sequence ID" value="NZ_JACHYB010000001.1"/>
</dbReference>
<dbReference type="Pfam" id="PF21621">
    <property type="entry name" value="MPI_cupin_dom"/>
    <property type="match status" value="1"/>
</dbReference>
<feature type="binding site" evidence="5">
    <location>
        <position position="91"/>
    </location>
    <ligand>
        <name>Zn(2+)</name>
        <dbReference type="ChEBI" id="CHEBI:29105"/>
    </ligand>
</feature>
<dbReference type="InterPro" id="IPR014628">
    <property type="entry name" value="Man6P_isomerase_Firm_short"/>
</dbReference>
<feature type="binding site" evidence="5">
    <location>
        <position position="166"/>
    </location>
    <ligand>
        <name>Zn(2+)</name>
        <dbReference type="ChEBI" id="CHEBI:29105"/>
    </ligand>
</feature>
<keyword evidence="1 5" id="KW-0479">Metal-binding</keyword>
<evidence type="ECO:0000313" key="9">
    <source>
        <dbReference type="EMBL" id="MBB3186730.1"/>
    </source>
</evidence>
<accession>A0A7W5DPK7</accession>
<dbReference type="EMBL" id="JACHYB010000001">
    <property type="protein sequence ID" value="MBB3186730.1"/>
    <property type="molecule type" value="Genomic_DNA"/>
</dbReference>
<dbReference type="Proteomes" id="UP000544222">
    <property type="component" value="Unassembled WGS sequence"/>
</dbReference>
<dbReference type="InterPro" id="IPR046457">
    <property type="entry name" value="PMI_typeI_cat"/>
</dbReference>